<feature type="domain" description="Polysaccharide export protein N-terminal" evidence="3">
    <location>
        <begin position="74"/>
        <end position="162"/>
    </location>
</feature>
<dbReference type="AlphaFoldDB" id="A0A517NSN3"/>
<dbReference type="InterPro" id="IPR049712">
    <property type="entry name" value="Poly_export"/>
</dbReference>
<evidence type="ECO:0000313" key="5">
    <source>
        <dbReference type="Proteomes" id="UP000319817"/>
    </source>
</evidence>
<dbReference type="PANTHER" id="PTHR33619">
    <property type="entry name" value="POLYSACCHARIDE EXPORT PROTEIN GFCE-RELATED"/>
    <property type="match status" value="1"/>
</dbReference>
<sequence>MTNKLSNHAMNDSSSSTCKTIYAVVALTMLVTASGCTSVMSPMSGVPVKSLPAELLGQSKNNLIQVPLALMRMQKPEEYVLAEGDILGIYIEGVMPPKANEDQVAAAPPVHFPEPGSDLPPSVGFPIPVRDDGTLPLPLVEPIYVEGKTVAEAEELIREAYVEVEKILRPGRDRILVSLMRERTSRVIVIREDGSDQELAISGGTNTRGNTAEVVSGTTRQGAGFTLDMPAYKNDLMHALADTGGLPGLNAKNEVKIMKASRIPNDRREEMMMQLFNQAAPYQDPCALCCHEHLIEDPFSITIPLRVRPGEMPQIDPADVVLEEGDIVLIESRDTEVFYTGGLLPGGQYPIPRDYDLDVISAMSIAGTGLGGSSQRSGGGAAGSILGAGFGGSVPTQLYVIRKSKCGREFNIAIDLQQALNDPSMRILIQPGDSLILRYKPHEELINFGLVAFFTFGIRELVN</sequence>
<evidence type="ECO:0000313" key="4">
    <source>
        <dbReference type="EMBL" id="QDT10106.1"/>
    </source>
</evidence>
<dbReference type="EMBL" id="CP036526">
    <property type="protein sequence ID" value="QDT10106.1"/>
    <property type="molecule type" value="Genomic_DNA"/>
</dbReference>
<evidence type="ECO:0000256" key="1">
    <source>
        <dbReference type="ARBA" id="ARBA00022729"/>
    </source>
</evidence>
<keyword evidence="5" id="KW-1185">Reference proteome</keyword>
<proteinExistence type="predicted"/>
<evidence type="ECO:0000259" key="3">
    <source>
        <dbReference type="Pfam" id="PF02563"/>
    </source>
</evidence>
<keyword evidence="2" id="KW-1133">Transmembrane helix</keyword>
<keyword evidence="2" id="KW-0812">Transmembrane</keyword>
<dbReference type="PANTHER" id="PTHR33619:SF3">
    <property type="entry name" value="POLYSACCHARIDE EXPORT PROTEIN GFCE-RELATED"/>
    <property type="match status" value="1"/>
</dbReference>
<gene>
    <name evidence="4" type="ORF">K239x_20600</name>
</gene>
<dbReference type="InterPro" id="IPR003715">
    <property type="entry name" value="Poly_export_N"/>
</dbReference>
<keyword evidence="2" id="KW-0472">Membrane</keyword>
<accession>A0A517NSN3</accession>
<dbReference type="GO" id="GO:0015159">
    <property type="term" value="F:polysaccharide transmembrane transporter activity"/>
    <property type="evidence" value="ECO:0007669"/>
    <property type="project" value="InterPro"/>
</dbReference>
<name>A0A517NSN3_9BACT</name>
<dbReference type="Gene3D" id="3.30.1950.10">
    <property type="entry name" value="wza like domain"/>
    <property type="match status" value="1"/>
</dbReference>
<keyword evidence="1" id="KW-0732">Signal</keyword>
<organism evidence="4 5">
    <name type="scientific">Stieleria marina</name>
    <dbReference type="NCBI Taxonomy" id="1930275"/>
    <lineage>
        <taxon>Bacteria</taxon>
        <taxon>Pseudomonadati</taxon>
        <taxon>Planctomycetota</taxon>
        <taxon>Planctomycetia</taxon>
        <taxon>Pirellulales</taxon>
        <taxon>Pirellulaceae</taxon>
        <taxon>Stieleria</taxon>
    </lineage>
</organism>
<evidence type="ECO:0000256" key="2">
    <source>
        <dbReference type="SAM" id="Phobius"/>
    </source>
</evidence>
<reference evidence="4 5" key="1">
    <citation type="submission" date="2019-02" db="EMBL/GenBank/DDBJ databases">
        <title>Deep-cultivation of Planctomycetes and their phenomic and genomic characterization uncovers novel biology.</title>
        <authorList>
            <person name="Wiegand S."/>
            <person name="Jogler M."/>
            <person name="Boedeker C."/>
            <person name="Pinto D."/>
            <person name="Vollmers J."/>
            <person name="Rivas-Marin E."/>
            <person name="Kohn T."/>
            <person name="Peeters S.H."/>
            <person name="Heuer A."/>
            <person name="Rast P."/>
            <person name="Oberbeckmann S."/>
            <person name="Bunk B."/>
            <person name="Jeske O."/>
            <person name="Meyerdierks A."/>
            <person name="Storesund J.E."/>
            <person name="Kallscheuer N."/>
            <person name="Luecker S."/>
            <person name="Lage O.M."/>
            <person name="Pohl T."/>
            <person name="Merkel B.J."/>
            <person name="Hornburger P."/>
            <person name="Mueller R.-W."/>
            <person name="Bruemmer F."/>
            <person name="Labrenz M."/>
            <person name="Spormann A.M."/>
            <person name="Op den Camp H."/>
            <person name="Overmann J."/>
            <person name="Amann R."/>
            <person name="Jetten M.S.M."/>
            <person name="Mascher T."/>
            <person name="Medema M.H."/>
            <person name="Devos D.P."/>
            <person name="Kaster A.-K."/>
            <person name="Ovreas L."/>
            <person name="Rohde M."/>
            <person name="Galperin M.Y."/>
            <person name="Jogler C."/>
        </authorList>
    </citation>
    <scope>NUCLEOTIDE SEQUENCE [LARGE SCALE GENOMIC DNA]</scope>
    <source>
        <strain evidence="4 5">K23_9</strain>
    </source>
</reference>
<dbReference type="Pfam" id="PF02563">
    <property type="entry name" value="Poly_export"/>
    <property type="match status" value="1"/>
</dbReference>
<protein>
    <submittedName>
        <fullName evidence="4">Polysaccharide biosynthesis/export protein</fullName>
    </submittedName>
</protein>
<dbReference type="RefSeq" id="WP_419189885.1">
    <property type="nucleotide sequence ID" value="NZ_CP036526.1"/>
</dbReference>
<dbReference type="Proteomes" id="UP000319817">
    <property type="component" value="Chromosome"/>
</dbReference>
<feature type="transmembrane region" description="Helical" evidence="2">
    <location>
        <begin position="21"/>
        <end position="40"/>
    </location>
</feature>